<dbReference type="InParanoid" id="A0A672N986"/>
<reference evidence="2" key="2">
    <citation type="submission" date="2025-09" db="UniProtKB">
        <authorList>
            <consortium name="Ensembl"/>
        </authorList>
    </citation>
    <scope>IDENTIFICATION</scope>
</reference>
<evidence type="ECO:0000313" key="3">
    <source>
        <dbReference type="Proteomes" id="UP000472262"/>
    </source>
</evidence>
<keyword evidence="3" id="KW-1185">Reference proteome</keyword>
<reference evidence="2" key="1">
    <citation type="submission" date="2025-08" db="UniProtKB">
        <authorList>
            <consortium name="Ensembl"/>
        </authorList>
    </citation>
    <scope>IDENTIFICATION</scope>
</reference>
<proteinExistence type="predicted"/>
<evidence type="ECO:0000256" key="1">
    <source>
        <dbReference type="SAM" id="MobiDB-lite"/>
    </source>
</evidence>
<protein>
    <submittedName>
        <fullName evidence="2">Uncharacterized protein</fullName>
    </submittedName>
</protein>
<accession>A0A672N986</accession>
<feature type="compositionally biased region" description="Polar residues" evidence="1">
    <location>
        <begin position="1"/>
        <end position="15"/>
    </location>
</feature>
<sequence length="57" mass="6347">MRSTRQCPSAQSLRHTSGKEPAKGEEKQSVGAHPAQQLPPLRRSALFHHYQQKPNGT</sequence>
<evidence type="ECO:0000313" key="2">
    <source>
        <dbReference type="Ensembl" id="ENSSGRP00000046540.1"/>
    </source>
</evidence>
<feature type="region of interest" description="Disordered" evidence="1">
    <location>
        <begin position="1"/>
        <end position="45"/>
    </location>
</feature>
<dbReference type="AlphaFoldDB" id="A0A672N986"/>
<name>A0A672N986_SINGR</name>
<feature type="compositionally biased region" description="Basic and acidic residues" evidence="1">
    <location>
        <begin position="17"/>
        <end position="28"/>
    </location>
</feature>
<dbReference type="Proteomes" id="UP000472262">
    <property type="component" value="Unassembled WGS sequence"/>
</dbReference>
<organism evidence="2 3">
    <name type="scientific">Sinocyclocheilus grahami</name>
    <name type="common">Dianchi golden-line fish</name>
    <name type="synonym">Barbus grahami</name>
    <dbReference type="NCBI Taxonomy" id="75366"/>
    <lineage>
        <taxon>Eukaryota</taxon>
        <taxon>Metazoa</taxon>
        <taxon>Chordata</taxon>
        <taxon>Craniata</taxon>
        <taxon>Vertebrata</taxon>
        <taxon>Euteleostomi</taxon>
        <taxon>Actinopterygii</taxon>
        <taxon>Neopterygii</taxon>
        <taxon>Teleostei</taxon>
        <taxon>Ostariophysi</taxon>
        <taxon>Cypriniformes</taxon>
        <taxon>Cyprinidae</taxon>
        <taxon>Cyprininae</taxon>
        <taxon>Sinocyclocheilus</taxon>
    </lineage>
</organism>
<dbReference type="Ensembl" id="ENSSGRT00000049789.1">
    <property type="protein sequence ID" value="ENSSGRP00000046540.1"/>
    <property type="gene ID" value="ENSSGRG00000024903.1"/>
</dbReference>